<dbReference type="STRING" id="675120.N1Q1P1"/>
<feature type="region of interest" description="Disordered" evidence="5">
    <location>
        <begin position="512"/>
        <end position="566"/>
    </location>
</feature>
<evidence type="ECO:0000256" key="4">
    <source>
        <dbReference type="SAM" id="Coils"/>
    </source>
</evidence>
<keyword evidence="4" id="KW-0175">Coiled coil</keyword>
<dbReference type="AlphaFoldDB" id="N1Q1P1"/>
<feature type="region of interest" description="Disordered" evidence="5">
    <location>
        <begin position="1"/>
        <end position="69"/>
    </location>
</feature>
<evidence type="ECO:0000256" key="5">
    <source>
        <dbReference type="SAM" id="MobiDB-lite"/>
    </source>
</evidence>
<dbReference type="InterPro" id="IPR024957">
    <property type="entry name" value="Cep57_MT-bd_dom"/>
</dbReference>
<feature type="coiled-coil region" evidence="4">
    <location>
        <begin position="800"/>
        <end position="860"/>
    </location>
</feature>
<name>N1Q1P1_DOTSN</name>
<feature type="region of interest" description="Disordered" evidence="5">
    <location>
        <begin position="108"/>
        <end position="145"/>
    </location>
</feature>
<keyword evidence="9" id="KW-1185">Reference proteome</keyword>
<keyword evidence="3" id="KW-0206">Cytoskeleton</keyword>
<feature type="compositionally biased region" description="Polar residues" evidence="5">
    <location>
        <begin position="53"/>
        <end position="66"/>
    </location>
</feature>
<feature type="domain" description="PPC89 centrosome localisation" evidence="7">
    <location>
        <begin position="330"/>
        <end position="393"/>
    </location>
</feature>
<feature type="domain" description="Cep57 centrosome microtubule-binding" evidence="6">
    <location>
        <begin position="791"/>
        <end position="867"/>
    </location>
</feature>
<dbReference type="eggNOG" id="ENOG502S7ZB">
    <property type="taxonomic scope" value="Eukaryota"/>
</dbReference>
<dbReference type="HOGENOM" id="CLU_004834_0_0_1"/>
<evidence type="ECO:0000259" key="6">
    <source>
        <dbReference type="Pfam" id="PF06657"/>
    </source>
</evidence>
<dbReference type="EMBL" id="KB446535">
    <property type="protein sequence ID" value="EME49636.1"/>
    <property type="molecule type" value="Genomic_DNA"/>
</dbReference>
<dbReference type="Pfam" id="PF06657">
    <property type="entry name" value="Cep57_MT_bd"/>
    <property type="match status" value="1"/>
</dbReference>
<dbReference type="OrthoDB" id="76453at2759"/>
<feature type="region of interest" description="Disordered" evidence="5">
    <location>
        <begin position="623"/>
        <end position="662"/>
    </location>
</feature>
<feature type="compositionally biased region" description="Acidic residues" evidence="5">
    <location>
        <begin position="920"/>
        <end position="940"/>
    </location>
</feature>
<dbReference type="Pfam" id="PF14197">
    <property type="entry name" value="Cep57_CLD_2"/>
    <property type="match status" value="1"/>
</dbReference>
<feature type="compositionally biased region" description="Polar residues" evidence="5">
    <location>
        <begin position="7"/>
        <end position="43"/>
    </location>
</feature>
<feature type="compositionally biased region" description="Basic and acidic residues" evidence="5">
    <location>
        <begin position="123"/>
        <end position="140"/>
    </location>
</feature>
<feature type="region of interest" description="Disordered" evidence="5">
    <location>
        <begin position="421"/>
        <end position="478"/>
    </location>
</feature>
<evidence type="ECO:0000256" key="2">
    <source>
        <dbReference type="ARBA" id="ARBA00022490"/>
    </source>
</evidence>
<dbReference type="GO" id="GO:0008017">
    <property type="term" value="F:microtubule binding"/>
    <property type="evidence" value="ECO:0007669"/>
    <property type="project" value="InterPro"/>
</dbReference>
<dbReference type="Gene3D" id="1.10.287.1490">
    <property type="match status" value="1"/>
</dbReference>
<dbReference type="PANTHER" id="PTHR19336:SF9">
    <property type="entry name" value="SPINDLE POLE BODY PROTEIN PPC89"/>
    <property type="match status" value="1"/>
</dbReference>
<dbReference type="InterPro" id="IPR025925">
    <property type="entry name" value="PPC89_CLD"/>
</dbReference>
<proteinExistence type="predicted"/>
<feature type="region of interest" description="Disordered" evidence="5">
    <location>
        <begin position="904"/>
        <end position="946"/>
    </location>
</feature>
<feature type="compositionally biased region" description="Basic and acidic residues" evidence="5">
    <location>
        <begin position="549"/>
        <end position="558"/>
    </location>
</feature>
<evidence type="ECO:0000313" key="9">
    <source>
        <dbReference type="Proteomes" id="UP000016933"/>
    </source>
</evidence>
<dbReference type="Proteomes" id="UP000016933">
    <property type="component" value="Unassembled WGS sequence"/>
</dbReference>
<comment type="subcellular location">
    <subcellularLocation>
        <location evidence="1">Cytoplasm</location>
        <location evidence="1">Cytoskeleton</location>
        <location evidence="1">Microtubule organizing center</location>
    </subcellularLocation>
</comment>
<gene>
    <name evidence="8" type="ORF">DOTSEDRAFT_49860</name>
</gene>
<accession>N1Q1P1</accession>
<reference evidence="9" key="1">
    <citation type="journal article" date="2012" name="PLoS Genet.">
        <title>The genomes of the fungal plant pathogens Cladosporium fulvum and Dothistroma septosporum reveal adaptation to different hosts and lifestyles but also signatures of common ancestry.</title>
        <authorList>
            <person name="de Wit P.J.G.M."/>
            <person name="van der Burgt A."/>
            <person name="Oekmen B."/>
            <person name="Stergiopoulos I."/>
            <person name="Abd-Elsalam K.A."/>
            <person name="Aerts A.L."/>
            <person name="Bahkali A.H."/>
            <person name="Beenen H.G."/>
            <person name="Chettri P."/>
            <person name="Cox M.P."/>
            <person name="Datema E."/>
            <person name="de Vries R.P."/>
            <person name="Dhillon B."/>
            <person name="Ganley A.R."/>
            <person name="Griffiths S.A."/>
            <person name="Guo Y."/>
            <person name="Hamelin R.C."/>
            <person name="Henrissat B."/>
            <person name="Kabir M.S."/>
            <person name="Jashni M.K."/>
            <person name="Kema G."/>
            <person name="Klaubauf S."/>
            <person name="Lapidus A."/>
            <person name="Levasseur A."/>
            <person name="Lindquist E."/>
            <person name="Mehrabi R."/>
            <person name="Ohm R.A."/>
            <person name="Owen T.J."/>
            <person name="Salamov A."/>
            <person name="Schwelm A."/>
            <person name="Schijlen E."/>
            <person name="Sun H."/>
            <person name="van den Burg H.A."/>
            <person name="van Ham R.C.H.J."/>
            <person name="Zhang S."/>
            <person name="Goodwin S.B."/>
            <person name="Grigoriev I.V."/>
            <person name="Collemare J."/>
            <person name="Bradshaw R.E."/>
        </authorList>
    </citation>
    <scope>NUCLEOTIDE SEQUENCE [LARGE SCALE GENOMIC DNA]</scope>
    <source>
        <strain evidence="9">NZE10 / CBS 128990</strain>
    </source>
</reference>
<dbReference type="GO" id="GO:0005815">
    <property type="term" value="C:microtubule organizing center"/>
    <property type="evidence" value="ECO:0007669"/>
    <property type="project" value="UniProtKB-SubCell"/>
</dbReference>
<evidence type="ECO:0000313" key="8">
    <source>
        <dbReference type="EMBL" id="EME49636.1"/>
    </source>
</evidence>
<keyword evidence="2" id="KW-0963">Cytoplasm</keyword>
<organism evidence="8 9">
    <name type="scientific">Dothistroma septosporum (strain NZE10 / CBS 128990)</name>
    <name type="common">Red band needle blight fungus</name>
    <name type="synonym">Mycosphaerella pini</name>
    <dbReference type="NCBI Taxonomy" id="675120"/>
    <lineage>
        <taxon>Eukaryota</taxon>
        <taxon>Fungi</taxon>
        <taxon>Dikarya</taxon>
        <taxon>Ascomycota</taxon>
        <taxon>Pezizomycotina</taxon>
        <taxon>Dothideomycetes</taxon>
        <taxon>Dothideomycetidae</taxon>
        <taxon>Mycosphaerellales</taxon>
        <taxon>Mycosphaerellaceae</taxon>
        <taxon>Dothistroma</taxon>
    </lineage>
</organism>
<sequence length="946" mass="104208">MAASRSRFANINRASSPNDDVYQTATQTSFRDVIQSTPQQQDFSLPDDAFTRPYNQQSRESSTDMSIETGRGVQRGQDYDMSSNAIFSFGNDNSQYEVTGTPPVRATNALREQAPVGNAKQRTVSEKMPARREDAARDNTQRSGTLRVRSSRFTAAQRISSAYTAVPIRYTAEGGLQRGDQRTPRRTASAGTHVETAAYTTSQSFMLPDMADMTAMIAGGTPVLKRPAASRSRFTSNPHKQATQLHHPIDGLAVPHDEKYIFASIGLLQEKVASLEAEIGEAKKRAEEYEAEISELRSQLHVANRRPDSALGSEDDSVNHRSSHNEMARLEAKVKALQNQVDKAERKTSIAEITKSRVTKERDVILAQATTAYVNNEELASENDALRESQEGLQGEIVDLKHQVASLARENAELRTKLASRKVAQEDGSARQAGSTQADFNAGRPTSLEKDRPDSLPGPRAVERSRKPSGGTIQDEHDIANLTTKLELSAARGQDESFVRDIATVIARETQKIRKQASVKGQDSRFAGCQDRGSYNPPSRSTSRRRRDAAHDERDSTKRPASALADLDVSDDDLTTELDLARKSRRSTLGREAISGVAMAEDLTILSDLDDDAIAALRRQLEEERRSGRLHRKLSYQSTKEHDTTRSSLRQSMPRKSSLKDLTGKAERLTLGDGTVDDFLKASKTVRVLSPHSSFNNTQTDQEDIEVGNESILSNVSRCRRRSSGAEGMTSAFIIPDITMNTELPLLAALNKTACVNHDAINCTVCPELAKKSEIPRPVPVTDREVDVTDATLRPAQSPADALARVIKNLSDEVAHLKVQREIRNQRYNQHDPALSKRLRQNIKAQVENLTSQIETRSDQVYALYDVLEGQKQAGQLKADGKTIHEMTEQDVEDTLTSIGLDPAELSGRVGRQAPAGFDGIDDVSDESELPWEGLSDVESEVGQGQ</sequence>
<feature type="coiled-coil region" evidence="4">
    <location>
        <begin position="265"/>
        <end position="417"/>
    </location>
</feature>
<dbReference type="PANTHER" id="PTHR19336">
    <property type="entry name" value="UNCHARACTERIZED DUF1167"/>
    <property type="match status" value="1"/>
</dbReference>
<dbReference type="OMA" id="MKSDQIY"/>
<feature type="compositionally biased region" description="Polar residues" evidence="5">
    <location>
        <begin position="646"/>
        <end position="655"/>
    </location>
</feature>
<dbReference type="InterPro" id="IPR051756">
    <property type="entry name" value="Centrosomal_MT-associated"/>
</dbReference>
<evidence type="ECO:0000256" key="1">
    <source>
        <dbReference type="ARBA" id="ARBA00004267"/>
    </source>
</evidence>
<protein>
    <recommendedName>
        <fullName evidence="10">Cep57 centrosome microtubule-binding domain-containing protein</fullName>
    </recommendedName>
</protein>
<evidence type="ECO:0000256" key="3">
    <source>
        <dbReference type="ARBA" id="ARBA00023212"/>
    </source>
</evidence>
<evidence type="ECO:0000259" key="7">
    <source>
        <dbReference type="Pfam" id="PF14197"/>
    </source>
</evidence>
<evidence type="ECO:0008006" key="10">
    <source>
        <dbReference type="Google" id="ProtNLM"/>
    </source>
</evidence>
<reference evidence="8 9" key="2">
    <citation type="journal article" date="2012" name="PLoS Pathog.">
        <title>Diverse lifestyles and strategies of plant pathogenesis encoded in the genomes of eighteen Dothideomycetes fungi.</title>
        <authorList>
            <person name="Ohm R.A."/>
            <person name="Feau N."/>
            <person name="Henrissat B."/>
            <person name="Schoch C.L."/>
            <person name="Horwitz B.A."/>
            <person name="Barry K.W."/>
            <person name="Condon B.J."/>
            <person name="Copeland A.C."/>
            <person name="Dhillon B."/>
            <person name="Glaser F."/>
            <person name="Hesse C.N."/>
            <person name="Kosti I."/>
            <person name="LaButti K."/>
            <person name="Lindquist E.A."/>
            <person name="Lucas S."/>
            <person name="Salamov A.A."/>
            <person name="Bradshaw R.E."/>
            <person name="Ciuffetti L."/>
            <person name="Hamelin R.C."/>
            <person name="Kema G.H.J."/>
            <person name="Lawrence C."/>
            <person name="Scott J.A."/>
            <person name="Spatafora J.W."/>
            <person name="Turgeon B.G."/>
            <person name="de Wit P.J.G.M."/>
            <person name="Zhong S."/>
            <person name="Goodwin S.B."/>
            <person name="Grigoriev I.V."/>
        </authorList>
    </citation>
    <scope>NUCLEOTIDE SEQUENCE [LARGE SCALE GENOMIC DNA]</scope>
    <source>
        <strain evidence="9">NZE10 / CBS 128990</strain>
    </source>
</reference>